<dbReference type="InterPro" id="IPR013783">
    <property type="entry name" value="Ig-like_fold"/>
</dbReference>
<proteinExistence type="predicted"/>
<dbReference type="InterPro" id="IPR003594">
    <property type="entry name" value="HATPase_dom"/>
</dbReference>
<organism evidence="13 14">
    <name type="scientific">Caecibacteroides pullorum</name>
    <dbReference type="NCBI Taxonomy" id="2725562"/>
    <lineage>
        <taxon>Bacteria</taxon>
        <taxon>Pseudomonadati</taxon>
        <taxon>Bacteroidota</taxon>
        <taxon>Bacteroidia</taxon>
        <taxon>Bacteroidales</taxon>
        <taxon>Bacteroidaceae</taxon>
        <taxon>Caecibacteroides</taxon>
    </lineage>
</organism>
<dbReference type="InterPro" id="IPR036097">
    <property type="entry name" value="HisK_dim/P_sf"/>
</dbReference>
<dbReference type="InterPro" id="IPR011047">
    <property type="entry name" value="Quinoprotein_ADH-like_sf"/>
</dbReference>
<feature type="coiled-coil region" evidence="8">
    <location>
        <begin position="837"/>
        <end position="878"/>
    </location>
</feature>
<dbReference type="PROSITE" id="PS01124">
    <property type="entry name" value="HTH_ARAC_FAMILY_2"/>
    <property type="match status" value="1"/>
</dbReference>
<evidence type="ECO:0000259" key="10">
    <source>
        <dbReference type="PROSITE" id="PS01124"/>
    </source>
</evidence>
<feature type="domain" description="Histidine kinase" evidence="11">
    <location>
        <begin position="885"/>
        <end position="1110"/>
    </location>
</feature>
<dbReference type="InterPro" id="IPR003661">
    <property type="entry name" value="HisK_dim/P_dom"/>
</dbReference>
<dbReference type="Pfam" id="PF02518">
    <property type="entry name" value="HATPase_c"/>
    <property type="match status" value="1"/>
</dbReference>
<keyword evidence="5" id="KW-0238">DNA-binding</keyword>
<evidence type="ECO:0000313" key="13">
    <source>
        <dbReference type="EMBL" id="MBM6857274.1"/>
    </source>
</evidence>
<evidence type="ECO:0000256" key="6">
    <source>
        <dbReference type="ARBA" id="ARBA00023163"/>
    </source>
</evidence>
<evidence type="ECO:0000259" key="11">
    <source>
        <dbReference type="PROSITE" id="PS50109"/>
    </source>
</evidence>
<dbReference type="InterPro" id="IPR011110">
    <property type="entry name" value="Reg_prop"/>
</dbReference>
<protein>
    <recommendedName>
        <fullName evidence="2">histidine kinase</fullName>
        <ecNumber evidence="2">2.7.13.3</ecNumber>
    </recommendedName>
</protein>
<dbReference type="Gene3D" id="3.30.565.10">
    <property type="entry name" value="Histidine kinase-like ATPase, C-terminal domain"/>
    <property type="match status" value="1"/>
</dbReference>
<dbReference type="InterPro" id="IPR036890">
    <property type="entry name" value="HATPase_C_sf"/>
</dbReference>
<evidence type="ECO:0000256" key="8">
    <source>
        <dbReference type="SAM" id="Coils"/>
    </source>
</evidence>
<dbReference type="Proteomes" id="UP000698924">
    <property type="component" value="Unassembled WGS sequence"/>
</dbReference>
<dbReference type="Gene3D" id="2.130.10.10">
    <property type="entry name" value="YVTN repeat-like/Quinoprotein amine dehydrogenase"/>
    <property type="match status" value="2"/>
</dbReference>
<accession>A0AA40ZTH5</accession>
<dbReference type="RefSeq" id="WP_204971514.1">
    <property type="nucleotide sequence ID" value="NZ_JAAZTS010000008.1"/>
</dbReference>
<dbReference type="FunFam" id="1.10.287.130:FF:000045">
    <property type="entry name" value="Two-component system sensor histidine kinase/response regulator"/>
    <property type="match status" value="1"/>
</dbReference>
<dbReference type="Gene3D" id="2.60.40.10">
    <property type="entry name" value="Immunoglobulins"/>
    <property type="match status" value="1"/>
</dbReference>
<keyword evidence="6" id="KW-0804">Transcription</keyword>
<dbReference type="Pfam" id="PF12833">
    <property type="entry name" value="HTH_18"/>
    <property type="match status" value="1"/>
</dbReference>
<dbReference type="SUPFAM" id="SSF63829">
    <property type="entry name" value="Calcium-dependent phosphotriesterase"/>
    <property type="match status" value="2"/>
</dbReference>
<evidence type="ECO:0000256" key="3">
    <source>
        <dbReference type="ARBA" id="ARBA00022553"/>
    </source>
</evidence>
<feature type="domain" description="HTH araC/xylS-type" evidence="10">
    <location>
        <begin position="1289"/>
        <end position="1390"/>
    </location>
</feature>
<evidence type="ECO:0000259" key="12">
    <source>
        <dbReference type="PROSITE" id="PS50110"/>
    </source>
</evidence>
<dbReference type="Pfam" id="PF07494">
    <property type="entry name" value="Reg_prop"/>
    <property type="match status" value="3"/>
</dbReference>
<dbReference type="SUPFAM" id="SSF52172">
    <property type="entry name" value="CheY-like"/>
    <property type="match status" value="1"/>
</dbReference>
<dbReference type="PROSITE" id="PS50110">
    <property type="entry name" value="RESPONSE_REGULATORY"/>
    <property type="match status" value="1"/>
</dbReference>
<dbReference type="InterPro" id="IPR001789">
    <property type="entry name" value="Sig_transdc_resp-reg_receiver"/>
</dbReference>
<dbReference type="SMART" id="SM00388">
    <property type="entry name" value="HisKA"/>
    <property type="match status" value="1"/>
</dbReference>
<dbReference type="GO" id="GO:0043565">
    <property type="term" value="F:sequence-specific DNA binding"/>
    <property type="evidence" value="ECO:0007669"/>
    <property type="project" value="InterPro"/>
</dbReference>
<keyword evidence="14" id="KW-1185">Reference proteome</keyword>
<dbReference type="PROSITE" id="PS00041">
    <property type="entry name" value="HTH_ARAC_FAMILY_1"/>
    <property type="match status" value="1"/>
</dbReference>
<dbReference type="SMART" id="SM00448">
    <property type="entry name" value="REC"/>
    <property type="match status" value="1"/>
</dbReference>
<evidence type="ECO:0000256" key="5">
    <source>
        <dbReference type="ARBA" id="ARBA00023125"/>
    </source>
</evidence>
<keyword evidence="8" id="KW-0175">Coiled coil</keyword>
<evidence type="ECO:0000256" key="2">
    <source>
        <dbReference type="ARBA" id="ARBA00012438"/>
    </source>
</evidence>
<evidence type="ECO:0000256" key="4">
    <source>
        <dbReference type="ARBA" id="ARBA00023015"/>
    </source>
</evidence>
<comment type="catalytic activity">
    <reaction evidence="1">
        <text>ATP + protein L-histidine = ADP + protein N-phospho-L-histidine.</text>
        <dbReference type="EC" id="2.7.13.3"/>
    </reaction>
</comment>
<evidence type="ECO:0000256" key="1">
    <source>
        <dbReference type="ARBA" id="ARBA00000085"/>
    </source>
</evidence>
<dbReference type="SUPFAM" id="SSF50998">
    <property type="entry name" value="Quinoprotein alcohol dehydrogenase-like"/>
    <property type="match status" value="1"/>
</dbReference>
<dbReference type="InterPro" id="IPR018062">
    <property type="entry name" value="HTH_AraC-typ_CS"/>
</dbReference>
<evidence type="ECO:0000256" key="9">
    <source>
        <dbReference type="SAM" id="Phobius"/>
    </source>
</evidence>
<dbReference type="InterPro" id="IPR004358">
    <property type="entry name" value="Sig_transdc_His_kin-like_C"/>
</dbReference>
<keyword evidence="9" id="KW-1133">Transmembrane helix</keyword>
<dbReference type="InterPro" id="IPR005467">
    <property type="entry name" value="His_kinase_dom"/>
</dbReference>
<dbReference type="GO" id="GO:0000155">
    <property type="term" value="F:phosphorelay sensor kinase activity"/>
    <property type="evidence" value="ECO:0007669"/>
    <property type="project" value="InterPro"/>
</dbReference>
<dbReference type="PROSITE" id="PS50109">
    <property type="entry name" value="HIS_KIN"/>
    <property type="match status" value="1"/>
</dbReference>
<sequence>MKLRLSIVFFLLYIIVLTAFSQSDERFFSKYNYHYITESEGVPHSFIDDILCDSEGFIWMATHNGIGRYDGYQVMSINTQTQPLKLKNDFLHVLCEDNFRRLWIGSEGGLEAIDLNTYAVIDFYSLSNDTLQPLADGYIHSLYKDKAGNLWVSCSNSLWCIEWDETGGIGNYYCLKESCSSPVKAVMDVGDRICAGLDNQVYVLEKKPGHLLEKKPLSNDLVPFSEDWRISCMLEEGGFLWIGTNRGLFKYNESTHQMQRYRYSTHRPGMLSQAYITDIKMTEQGHIVVSTLNGINVYHRETDTFSFIRQNRTQGNGTINCNAIDCIYTSGETIWLGTETGGINLLSPKRLQTELWCPDQDASAVGENFPVNAIREDRDGNLWICMLEKGLARWNPETGTCERYVFAPNDPSSLTNNTINGLLIDSDHHLWAYTWGVGINELDLNVAGNRRFRRYTREEFATLKGDFISSACEDVINEGIWFGSTRGVLFYDKHSKTFERVLFDGIDNEFEMIPTLCVDKKKRLWIGTTRGLLMLDLFVYAKSHKNVRYTYFKYKLDEPKSMRLEKINSILEDKDGTLWLGGNGSGLYKVSEDERGHFEFTNYTVRNGLPDNTIIGMTQDGQGNLWIMTHEGICKLDRMTMSFTNYTAGDGLPFTQYSWNGIHYSSKYDRIYVATNMGVLIIRPEELASFYADRVVKLTSLTVAGNLIYPSSGDYLDRSITQTSLITLHERESRFSIGVTTGDYACSNRIRFSYRMKGYEREWNETRPGDCVIRYTAVPPGDYVLQVCATNEMGQWSEHVTEVEVHIIPYFYKTIWFYLILLLALGALIWAFYHRKMKRYRQQRAELEQKVEERTQELAVQNKQLEVMAEQVKEATEEKITFFTNITHEFRTPVTLIHGPIEHALKVVEDEEVKAQLQIAERNSGYLLSLVNELMDFRKLDMNKVILDRKACNFVDFVSELLLPFKVFARERGIEICLYTHIDHPCVMIDVAYMRKALVNLVANAIKFTPDNGRIDVFVAAIPKGGEKGPQLYINVCDTGYGIVEADLDKIFDRFFQSKTGDKHPIFGQSGTGIGLFLCKRIIELHGGVIFARNNQGRGASFRILLPLLQAEHEISSTNVDTVIGSQTTQEDLVGEDTHKETILVVEDNQDMRAYVCSLLSKDYRFLEAENGEEALRIVQKHSVDLIVSDLMMPVMDGMELSRRIKDNLLTSHIPFLMLTAISSDVQEKKSFEIGVDEYICKPFDEEVFLLRIRNILNLRNSYKKKFSASGNVSELHIKEESRDQQFVNKAIELMGKNYADSEYNLECFVRDMGYSKTLVNSKMHALVGQPIGQFMKNYRLNVARRMIQEGKGDINVSEVAYAVGFNDPKYFTKCFKEFFGYLPSSGFKKD</sequence>
<dbReference type="CDD" id="cd17574">
    <property type="entry name" value="REC_OmpR"/>
    <property type="match status" value="1"/>
</dbReference>
<dbReference type="SMART" id="SM00387">
    <property type="entry name" value="HATPase_c"/>
    <property type="match status" value="1"/>
</dbReference>
<feature type="domain" description="Response regulatory" evidence="12">
    <location>
        <begin position="1142"/>
        <end position="1257"/>
    </location>
</feature>
<feature type="transmembrane region" description="Helical" evidence="9">
    <location>
        <begin position="815"/>
        <end position="833"/>
    </location>
</feature>
<dbReference type="SMART" id="SM00342">
    <property type="entry name" value="HTH_ARAC"/>
    <property type="match status" value="1"/>
</dbReference>
<reference evidence="13 14" key="1">
    <citation type="journal article" date="2021" name="Sci. Rep.">
        <title>The distribution of antibiotic resistance genes in chicken gut microbiota commensals.</title>
        <authorList>
            <person name="Juricova H."/>
            <person name="Matiasovicova J."/>
            <person name="Kubasova T."/>
            <person name="Cejkova D."/>
            <person name="Rychlik I."/>
        </authorList>
    </citation>
    <scope>NUCLEOTIDE SEQUENCE [LARGE SCALE GENOMIC DNA]</scope>
    <source>
        <strain evidence="13 14">An421</strain>
    </source>
</reference>
<dbReference type="Gene3D" id="1.10.10.60">
    <property type="entry name" value="Homeodomain-like"/>
    <property type="match status" value="1"/>
</dbReference>
<dbReference type="Gene3D" id="3.40.50.2300">
    <property type="match status" value="1"/>
</dbReference>
<dbReference type="EC" id="2.7.13.3" evidence="2"/>
<dbReference type="InterPro" id="IPR009057">
    <property type="entry name" value="Homeodomain-like_sf"/>
</dbReference>
<dbReference type="InterPro" id="IPR011123">
    <property type="entry name" value="Y_Y_Y"/>
</dbReference>
<dbReference type="CDD" id="cd00082">
    <property type="entry name" value="HisKA"/>
    <property type="match status" value="1"/>
</dbReference>
<dbReference type="PANTHER" id="PTHR43547">
    <property type="entry name" value="TWO-COMPONENT HISTIDINE KINASE"/>
    <property type="match status" value="1"/>
</dbReference>
<dbReference type="Pfam" id="PF00072">
    <property type="entry name" value="Response_reg"/>
    <property type="match status" value="1"/>
</dbReference>
<keyword evidence="9" id="KW-0472">Membrane</keyword>
<evidence type="ECO:0000256" key="7">
    <source>
        <dbReference type="PROSITE-ProRule" id="PRU00169"/>
    </source>
</evidence>
<dbReference type="InterPro" id="IPR011006">
    <property type="entry name" value="CheY-like_superfamily"/>
</dbReference>
<dbReference type="SUPFAM" id="SSF55874">
    <property type="entry name" value="ATPase domain of HSP90 chaperone/DNA topoisomerase II/histidine kinase"/>
    <property type="match status" value="1"/>
</dbReference>
<comment type="caution">
    <text evidence="13">The sequence shown here is derived from an EMBL/GenBank/DDBJ whole genome shotgun (WGS) entry which is preliminary data.</text>
</comment>
<dbReference type="EMBL" id="JACJMO010000007">
    <property type="protein sequence ID" value="MBM6857274.1"/>
    <property type="molecule type" value="Genomic_DNA"/>
</dbReference>
<dbReference type="Pfam" id="PF07495">
    <property type="entry name" value="Y_Y_Y"/>
    <property type="match status" value="1"/>
</dbReference>
<keyword evidence="9" id="KW-0812">Transmembrane</keyword>
<dbReference type="InterPro" id="IPR018060">
    <property type="entry name" value="HTH_AraC"/>
</dbReference>
<dbReference type="PANTHER" id="PTHR43547:SF2">
    <property type="entry name" value="HYBRID SIGNAL TRANSDUCTION HISTIDINE KINASE C"/>
    <property type="match status" value="1"/>
</dbReference>
<gene>
    <name evidence="13" type="ORF">H6D15_06605</name>
</gene>
<dbReference type="SUPFAM" id="SSF47384">
    <property type="entry name" value="Homodimeric domain of signal transducing histidine kinase"/>
    <property type="match status" value="1"/>
</dbReference>
<dbReference type="Gene3D" id="1.10.287.130">
    <property type="match status" value="1"/>
</dbReference>
<name>A0AA40ZTH5_9BACT</name>
<dbReference type="InterPro" id="IPR015943">
    <property type="entry name" value="WD40/YVTN_repeat-like_dom_sf"/>
</dbReference>
<dbReference type="PRINTS" id="PR00344">
    <property type="entry name" value="BCTRLSENSOR"/>
</dbReference>
<dbReference type="GO" id="GO:0003700">
    <property type="term" value="F:DNA-binding transcription factor activity"/>
    <property type="evidence" value="ECO:0007669"/>
    <property type="project" value="InterPro"/>
</dbReference>
<dbReference type="Pfam" id="PF00512">
    <property type="entry name" value="HisKA"/>
    <property type="match status" value="1"/>
</dbReference>
<feature type="modified residue" description="4-aspartylphosphate" evidence="7">
    <location>
        <position position="1190"/>
    </location>
</feature>
<evidence type="ECO:0000313" key="14">
    <source>
        <dbReference type="Proteomes" id="UP000698924"/>
    </source>
</evidence>
<dbReference type="SUPFAM" id="SSF46689">
    <property type="entry name" value="Homeodomain-like"/>
    <property type="match status" value="1"/>
</dbReference>
<keyword evidence="4" id="KW-0805">Transcription regulation</keyword>
<keyword evidence="3 7" id="KW-0597">Phosphoprotein</keyword>